<organism evidence="2 3">
    <name type="scientific">Owenia fusiformis</name>
    <name type="common">Polychaete worm</name>
    <dbReference type="NCBI Taxonomy" id="6347"/>
    <lineage>
        <taxon>Eukaryota</taxon>
        <taxon>Metazoa</taxon>
        <taxon>Spiralia</taxon>
        <taxon>Lophotrochozoa</taxon>
        <taxon>Annelida</taxon>
        <taxon>Polychaeta</taxon>
        <taxon>Sedentaria</taxon>
        <taxon>Canalipalpata</taxon>
        <taxon>Sabellida</taxon>
        <taxon>Oweniida</taxon>
        <taxon>Oweniidae</taxon>
        <taxon>Owenia</taxon>
    </lineage>
</organism>
<proteinExistence type="predicted"/>
<accession>A0A8S4PKB6</accession>
<feature type="region of interest" description="Disordered" evidence="1">
    <location>
        <begin position="801"/>
        <end position="847"/>
    </location>
</feature>
<protein>
    <submittedName>
        <fullName evidence="2">Uncharacterized protein</fullName>
    </submittedName>
</protein>
<evidence type="ECO:0000256" key="1">
    <source>
        <dbReference type="SAM" id="MobiDB-lite"/>
    </source>
</evidence>
<dbReference type="Gene3D" id="1.25.10.10">
    <property type="entry name" value="Leucine-rich Repeat Variant"/>
    <property type="match status" value="2"/>
</dbReference>
<name>A0A8S4PKB6_OWEFU</name>
<feature type="region of interest" description="Disordered" evidence="1">
    <location>
        <begin position="423"/>
        <end position="486"/>
    </location>
</feature>
<feature type="region of interest" description="Disordered" evidence="1">
    <location>
        <begin position="352"/>
        <end position="394"/>
    </location>
</feature>
<dbReference type="AlphaFoldDB" id="A0A8S4PKB6"/>
<reference evidence="2" key="1">
    <citation type="submission" date="2022-03" db="EMBL/GenBank/DDBJ databases">
        <authorList>
            <person name="Martin C."/>
        </authorList>
    </citation>
    <scope>NUCLEOTIDE SEQUENCE</scope>
</reference>
<evidence type="ECO:0000313" key="3">
    <source>
        <dbReference type="Proteomes" id="UP000749559"/>
    </source>
</evidence>
<comment type="caution">
    <text evidence="2">The sequence shown here is derived from an EMBL/GenBank/DDBJ whole genome shotgun (WGS) entry which is preliminary data.</text>
</comment>
<feature type="compositionally biased region" description="Low complexity" evidence="1">
    <location>
        <begin position="815"/>
        <end position="827"/>
    </location>
</feature>
<dbReference type="Pfam" id="PF13646">
    <property type="entry name" value="HEAT_2"/>
    <property type="match status" value="1"/>
</dbReference>
<dbReference type="SUPFAM" id="SSF48371">
    <property type="entry name" value="ARM repeat"/>
    <property type="match status" value="1"/>
</dbReference>
<feature type="region of interest" description="Disordered" evidence="1">
    <location>
        <begin position="641"/>
        <end position="685"/>
    </location>
</feature>
<dbReference type="InterPro" id="IPR016024">
    <property type="entry name" value="ARM-type_fold"/>
</dbReference>
<feature type="compositionally biased region" description="Polar residues" evidence="1">
    <location>
        <begin position="213"/>
        <end position="233"/>
    </location>
</feature>
<feature type="region of interest" description="Disordered" evidence="1">
    <location>
        <begin position="164"/>
        <end position="192"/>
    </location>
</feature>
<feature type="compositionally biased region" description="Polar residues" evidence="1">
    <location>
        <begin position="352"/>
        <end position="389"/>
    </location>
</feature>
<sequence>MPGVPGVTSYPSSIRSGSPVDYACKVQHRSDLLMADQILSVKQSQDALETGLQELKDVGQHEDSGVMQFHLHRVEELKIQSAEAVSLLQIANKLNVELAYARVDLDKTLKHGGDINGARKRIHWLEDRMEKILGRQKQRNIRRLIETISAEKSVRRAQPVVKFTGDRDDSSSSPHMIERPGISYDNESSTPQTMEREYTDFIGFGIGGKELSSMSDLNESTNRTSDLNLSNRQLPKLKHRPANLESESTFGEIPPRSKTESPRRRRKKNFRRQSTELSDTLELPIAKGKNVKRSQSDAGYYPNMDHVPSTLSKHNRVHEKTDLSLYPASSVSEFKSEKSMSDLTSLVSKRENTFSMVSPRDMTQSVQSQTTRSEPPSRLSNGDGTSTPLKESYDSIREIPHSQITEEDESSIIRVPPIEIEIDEAETPSRATSGSSTSHSAASSSHMTSKSSRSSVTTVTKDGDATKERDGTLTHDEAESNFQPAFVTDGSYMSMRSERSHVTFASPEPSEVMRPKPVLKVPDRDSGVEDNDVDLSAQYWHSEHHRFAFHELADLLLEINPTSYHTLGIPVPGTFVPQHDSNPQLPWRPKRRASDLTDIHKIALDKLSTRVHKIYDKIHDAAMISVDPTFKQEEGTQQTSFVQQIGDTSRTSTAVSRPTMGKHTGVDVPRPRTDQSVHLPPLFSPRLGTSTSGRITYYPAPIPPPEKLPITKVNRDQQYPRVSDSFSCSVPGETKPAERIVNQRNLKKETQFTSSLYRGKAKAKTQASMPKEKLTLKKFSKALHMGIKAFSNIQPVQDKISKLPKERKVSGRTQSSSATYTYTTDSDSGTDGENDQGGQWKKMKPKSSALSHTGLKWERVKSIVHNNLISDNVEQRQDAARHLGALNSGDAMVMFALRERLEKDDDERVKYEATKSLCLLGCWDNDILGRLARYLITGNTEIRTDIINTISRGKNVQFVRKRLPAFSQLRDVLVHICKNPDPADMLSFDAAVCLGKLCEPLQVAKDRLLRILDETKDTHHRQKAISVLVGQLACREWKVVESIVTQVCASPVWKYRVEAAKILASLGPKYVCIEKETEKIYEQLERRLWNDPNQAVREEISKTLQALQLFTRACERLEKRLEDANPDVRAQSVISLGTLGIRNEKILRLLLEMLELDVSEQVRIQIIRTFALLGVADKRVLRMLKERERYEGTLGSESAKALVTINKKKEHLRISMESP</sequence>
<dbReference type="InterPro" id="IPR011989">
    <property type="entry name" value="ARM-like"/>
</dbReference>
<feature type="compositionally biased region" description="Polar residues" evidence="1">
    <location>
        <begin position="641"/>
        <end position="656"/>
    </location>
</feature>
<dbReference type="InterPro" id="IPR052873">
    <property type="entry name" value="HEATR9"/>
</dbReference>
<dbReference type="PANTHER" id="PTHR38323:SF1">
    <property type="entry name" value="PROTEIN HEATR9"/>
    <property type="match status" value="1"/>
</dbReference>
<feature type="compositionally biased region" description="Low complexity" evidence="1">
    <location>
        <begin position="429"/>
        <end position="460"/>
    </location>
</feature>
<evidence type="ECO:0000313" key="2">
    <source>
        <dbReference type="EMBL" id="CAH1794758.1"/>
    </source>
</evidence>
<dbReference type="OrthoDB" id="10031548at2759"/>
<feature type="compositionally biased region" description="Basic and acidic residues" evidence="1">
    <location>
        <begin position="461"/>
        <end position="478"/>
    </location>
</feature>
<feature type="region of interest" description="Disordered" evidence="1">
    <location>
        <begin position="213"/>
        <end position="310"/>
    </location>
</feature>
<feature type="region of interest" description="Disordered" evidence="1">
    <location>
        <begin position="502"/>
        <end position="528"/>
    </location>
</feature>
<gene>
    <name evidence="2" type="ORF">OFUS_LOCUS19403</name>
</gene>
<dbReference type="PANTHER" id="PTHR38323">
    <property type="entry name" value="PROTEIN HEATR9"/>
    <property type="match status" value="1"/>
</dbReference>
<dbReference type="Proteomes" id="UP000749559">
    <property type="component" value="Unassembled WGS sequence"/>
</dbReference>
<dbReference type="EMBL" id="CAIIXF020000009">
    <property type="protein sequence ID" value="CAH1794758.1"/>
    <property type="molecule type" value="Genomic_DNA"/>
</dbReference>
<keyword evidence="3" id="KW-1185">Reference proteome</keyword>